<evidence type="ECO:0000256" key="6">
    <source>
        <dbReference type="ARBA" id="ARBA00023136"/>
    </source>
</evidence>
<protein>
    <recommendedName>
        <fullName evidence="4">Guanine nucleotide-binding protein subunit gamma</fullName>
    </recommendedName>
</protein>
<evidence type="ECO:0000256" key="4">
    <source>
        <dbReference type="ARBA" id="ARBA00016111"/>
    </source>
</evidence>
<evidence type="ECO:0000256" key="7">
    <source>
        <dbReference type="ARBA" id="ARBA00023139"/>
    </source>
</evidence>
<name>A0A367LK40_9HYPO</name>
<dbReference type="GO" id="GO:0007186">
    <property type="term" value="P:G protein-coupled receptor signaling pathway"/>
    <property type="evidence" value="ECO:0007669"/>
    <property type="project" value="InterPro"/>
</dbReference>
<comment type="similarity">
    <text evidence="2">Belongs to the G protein gamma family.</text>
</comment>
<dbReference type="Gene3D" id="4.10.260.10">
    <property type="entry name" value="Transducin (heterotrimeric G protein), gamma chain"/>
    <property type="match status" value="1"/>
</dbReference>
<feature type="compositionally biased region" description="Pro residues" evidence="12">
    <location>
        <begin position="146"/>
        <end position="159"/>
    </location>
</feature>
<dbReference type="SUPFAM" id="SSF52833">
    <property type="entry name" value="Thioredoxin-like"/>
    <property type="match status" value="1"/>
</dbReference>
<dbReference type="OrthoDB" id="60822at2759"/>
<evidence type="ECO:0000256" key="2">
    <source>
        <dbReference type="ARBA" id="ARBA00007431"/>
    </source>
</evidence>
<keyword evidence="5" id="KW-0488">Methylation</keyword>
<dbReference type="GO" id="GO:0016020">
    <property type="term" value="C:membrane"/>
    <property type="evidence" value="ECO:0007669"/>
    <property type="project" value="UniProtKB-SubCell"/>
</dbReference>
<comment type="caution">
    <text evidence="14">The sequence shown here is derived from an EMBL/GenBank/DDBJ whole genome shotgun (WGS) entry which is preliminary data.</text>
</comment>
<dbReference type="InterPro" id="IPR015898">
    <property type="entry name" value="G-protein_gamma-like_dom"/>
</dbReference>
<evidence type="ECO:0000256" key="11">
    <source>
        <dbReference type="ARBA" id="ARBA00023289"/>
    </source>
</evidence>
<dbReference type="EMBL" id="LKCN02000003">
    <property type="protein sequence ID" value="RCI14805.1"/>
    <property type="molecule type" value="Genomic_DNA"/>
</dbReference>
<dbReference type="InterPro" id="IPR011893">
    <property type="entry name" value="Selenoprotein_Rdx-typ"/>
</dbReference>
<evidence type="ECO:0000256" key="5">
    <source>
        <dbReference type="ARBA" id="ARBA00022481"/>
    </source>
</evidence>
<evidence type="ECO:0000256" key="12">
    <source>
        <dbReference type="SAM" id="MobiDB-lite"/>
    </source>
</evidence>
<dbReference type="SMART" id="SM01224">
    <property type="entry name" value="G_gamma"/>
    <property type="match status" value="1"/>
</dbReference>
<keyword evidence="11" id="KW-0636">Prenylation</keyword>
<keyword evidence="15" id="KW-1185">Reference proteome</keyword>
<feature type="compositionally biased region" description="Basic and acidic residues" evidence="12">
    <location>
        <begin position="119"/>
        <end position="137"/>
    </location>
</feature>
<keyword evidence="8" id="KW-0807">Transducer</keyword>
<dbReference type="Proteomes" id="UP000253664">
    <property type="component" value="Unassembled WGS sequence"/>
</dbReference>
<sequence>MDQGKGPPLPRITIKFCVQCRWMLRAAYYAQELLSTFAQAIGEVALQPCTGGTFVVAVTHRGQQQKATDANTDADTDTDTDNNTTTTILWDRSVDGGFPETKDLKRRLRDVVQPGRNLGHVDGHPRADNHQPNKPQEDEVPTCDDCPPPPPIVAPPPPSSFFAAPAVAMPQYTSRDVGESQPKNKKQSMSDLKLRRLTELNNRLREDLERERIPLSIIAYCNGTRDYMVPSVWGAVPKGDDPYAPQQSGSCCAVMSHMSIRDEFPTGHPSLTCRYTLKEDKSVTPTPLRPNQPRPGQLSKLEAATRQAHTQRVRGGNENREIERDTQKKSGREREGEGKEHDMPELRGGQGESVHLCHVFCHLIVRAKSRPSPILSRRSLGMVKEEGGGEGWVE</sequence>
<feature type="compositionally biased region" description="Basic and acidic residues" evidence="12">
    <location>
        <begin position="315"/>
        <end position="345"/>
    </location>
</feature>
<comment type="subcellular location">
    <subcellularLocation>
        <location evidence="1">Membrane</location>
        <topology evidence="1">Peripheral membrane protein</topology>
    </subcellularLocation>
</comment>
<dbReference type="STRING" id="1330021.A0A367LK40"/>
<keyword evidence="7" id="KW-0564">Palmitate</keyword>
<accession>A0A367LK40</accession>
<evidence type="ECO:0000259" key="13">
    <source>
        <dbReference type="SMART" id="SM01224"/>
    </source>
</evidence>
<keyword evidence="6" id="KW-0472">Membrane</keyword>
<organism evidence="14 15">
    <name type="scientific">Ophiocordyceps polyrhachis-furcata BCC 54312</name>
    <dbReference type="NCBI Taxonomy" id="1330021"/>
    <lineage>
        <taxon>Eukaryota</taxon>
        <taxon>Fungi</taxon>
        <taxon>Dikarya</taxon>
        <taxon>Ascomycota</taxon>
        <taxon>Pezizomycotina</taxon>
        <taxon>Sordariomycetes</taxon>
        <taxon>Hypocreomycetidae</taxon>
        <taxon>Hypocreales</taxon>
        <taxon>Ophiocordycipitaceae</taxon>
        <taxon>Ophiocordyceps</taxon>
    </lineage>
</organism>
<dbReference type="Pfam" id="PF10262">
    <property type="entry name" value="Rdx"/>
    <property type="match status" value="1"/>
</dbReference>
<feature type="region of interest" description="Disordered" evidence="12">
    <location>
        <begin position="112"/>
        <end position="192"/>
    </location>
</feature>
<evidence type="ECO:0000256" key="10">
    <source>
        <dbReference type="ARBA" id="ARBA00023288"/>
    </source>
</evidence>
<dbReference type="PANTHER" id="PTHR36417">
    <property type="entry name" value="SELENOPROTEIN DOMAIN PROTEIN (AFU_ORTHOLOGUE AFUA_1G05220)"/>
    <property type="match status" value="1"/>
</dbReference>
<dbReference type="PANTHER" id="PTHR36417:SF2">
    <property type="entry name" value="SELENOPROTEIN DOMAIN PROTEIN (AFU_ORTHOLOGUE AFUA_1G05220)"/>
    <property type="match status" value="1"/>
</dbReference>
<keyword evidence="10" id="KW-0449">Lipoprotein</keyword>
<evidence type="ECO:0000256" key="3">
    <source>
        <dbReference type="ARBA" id="ARBA00011581"/>
    </source>
</evidence>
<dbReference type="AlphaFoldDB" id="A0A367LK40"/>
<dbReference type="FunFam" id="4.10.260.10:FF:000003">
    <property type="entry name" value="G-protein complex gamma subunit Ste18/GpgA"/>
    <property type="match status" value="1"/>
</dbReference>
<keyword evidence="9" id="KW-0676">Redox-active center</keyword>
<evidence type="ECO:0000256" key="8">
    <source>
        <dbReference type="ARBA" id="ARBA00023224"/>
    </source>
</evidence>
<dbReference type="InterPro" id="IPR036284">
    <property type="entry name" value="GGL_sf"/>
</dbReference>
<dbReference type="InterPro" id="IPR036249">
    <property type="entry name" value="Thioredoxin-like_sf"/>
</dbReference>
<feature type="domain" description="G protein gamma" evidence="13">
    <location>
        <begin position="190"/>
        <end position="255"/>
    </location>
</feature>
<proteinExistence type="inferred from homology"/>
<evidence type="ECO:0000313" key="14">
    <source>
        <dbReference type="EMBL" id="RCI14805.1"/>
    </source>
</evidence>
<dbReference type="Pfam" id="PF00631">
    <property type="entry name" value="G-gamma"/>
    <property type="match status" value="1"/>
</dbReference>
<feature type="compositionally biased region" description="Low complexity" evidence="12">
    <location>
        <begin position="160"/>
        <end position="170"/>
    </location>
</feature>
<comment type="subunit">
    <text evidence="3">G proteins are composed of 3 units, alpha, beta and gamma.</text>
</comment>
<evidence type="ECO:0000256" key="1">
    <source>
        <dbReference type="ARBA" id="ARBA00004170"/>
    </source>
</evidence>
<dbReference type="Gene3D" id="3.40.30.10">
    <property type="entry name" value="Glutaredoxin"/>
    <property type="match status" value="1"/>
</dbReference>
<gene>
    <name evidence="14" type="ORF">L249_6491</name>
</gene>
<evidence type="ECO:0000256" key="9">
    <source>
        <dbReference type="ARBA" id="ARBA00023284"/>
    </source>
</evidence>
<reference evidence="14 15" key="1">
    <citation type="journal article" date="2015" name="BMC Genomics">
        <title>Insights from the genome of Ophiocordyceps polyrhachis-furcata to pathogenicity and host specificity in insect fungi.</title>
        <authorList>
            <person name="Wichadakul D."/>
            <person name="Kobmoo N."/>
            <person name="Ingsriswang S."/>
            <person name="Tangphatsornruang S."/>
            <person name="Chantasingh D."/>
            <person name="Luangsa-ard J.J."/>
            <person name="Eurwilaichitr L."/>
        </authorList>
    </citation>
    <scope>NUCLEOTIDE SEQUENCE [LARGE SCALE GENOMIC DNA]</scope>
    <source>
        <strain evidence="14 15">BCC 54312</strain>
    </source>
</reference>
<feature type="region of interest" description="Disordered" evidence="12">
    <location>
        <begin position="303"/>
        <end position="349"/>
    </location>
</feature>
<evidence type="ECO:0000313" key="15">
    <source>
        <dbReference type="Proteomes" id="UP000253664"/>
    </source>
</evidence>
<feature type="region of interest" description="Disordered" evidence="12">
    <location>
        <begin position="62"/>
        <end position="83"/>
    </location>
</feature>